<dbReference type="Proteomes" id="UP000273154">
    <property type="component" value="Chromosome"/>
</dbReference>
<dbReference type="KEGG" id="pcat:Pcatena_14760"/>
<evidence type="ECO:0008006" key="4">
    <source>
        <dbReference type="Google" id="ProtNLM"/>
    </source>
</evidence>
<dbReference type="EMBL" id="AP019367">
    <property type="protein sequence ID" value="BBH50889.1"/>
    <property type="molecule type" value="Genomic_DNA"/>
</dbReference>
<organism evidence="2 3">
    <name type="scientific">Parolsenella catena</name>
    <dbReference type="NCBI Taxonomy" id="2003188"/>
    <lineage>
        <taxon>Bacteria</taxon>
        <taxon>Bacillati</taxon>
        <taxon>Actinomycetota</taxon>
        <taxon>Coriobacteriia</taxon>
        <taxon>Coriobacteriales</taxon>
        <taxon>Atopobiaceae</taxon>
        <taxon>Parolsenella</taxon>
    </lineage>
</organism>
<proteinExistence type="predicted"/>
<protein>
    <recommendedName>
        <fullName evidence="4">S1 motif domain-containing protein</fullName>
    </recommendedName>
</protein>
<evidence type="ECO:0000256" key="1">
    <source>
        <dbReference type="SAM" id="MobiDB-lite"/>
    </source>
</evidence>
<dbReference type="AlphaFoldDB" id="A0A3G9K8X0"/>
<sequence>MAQATGKVIGKNPSNHTIVLDTGFGDGSVGEIRLDMGSDDERSPFDSIEVGDYLRVSYLRTILPSGGYEFMGLEESRPRSSDLE</sequence>
<feature type="region of interest" description="Disordered" evidence="1">
    <location>
        <begin position="21"/>
        <end position="43"/>
    </location>
</feature>
<feature type="compositionally biased region" description="Basic and acidic residues" evidence="1">
    <location>
        <begin position="32"/>
        <end position="43"/>
    </location>
</feature>
<reference evidence="3" key="1">
    <citation type="submission" date="2018-11" db="EMBL/GenBank/DDBJ databases">
        <title>Comparative genomics of Parolsenella catena and Libanicoccus massiliensis: Reclassification of Libanicoccus massiliensis as Parolsenella massiliensis comb. nov.</title>
        <authorList>
            <person name="Sakamoto M."/>
            <person name="Ikeyama N."/>
            <person name="Murakami T."/>
            <person name="Mori H."/>
            <person name="Yuki M."/>
            <person name="Ohkuma M."/>
        </authorList>
    </citation>
    <scope>NUCLEOTIDE SEQUENCE [LARGE SCALE GENOMIC DNA]</scope>
    <source>
        <strain evidence="3">JCM 31932</strain>
    </source>
</reference>
<gene>
    <name evidence="2" type="ORF">Pcatena_14760</name>
</gene>
<accession>A0A3G9K8X0</accession>
<evidence type="ECO:0000313" key="2">
    <source>
        <dbReference type="EMBL" id="BBH50889.1"/>
    </source>
</evidence>
<keyword evidence="3" id="KW-1185">Reference proteome</keyword>
<evidence type="ECO:0000313" key="3">
    <source>
        <dbReference type="Proteomes" id="UP000273154"/>
    </source>
</evidence>
<name>A0A3G9K8X0_9ACTN</name>